<evidence type="ECO:0000256" key="1">
    <source>
        <dbReference type="ARBA" id="ARBA00009375"/>
    </source>
</evidence>
<dbReference type="InterPro" id="IPR001406">
    <property type="entry name" value="PsdUridine_synth_TruA"/>
</dbReference>
<gene>
    <name evidence="7" type="ORF">JYZ213_LOCUS9431</name>
</gene>
<evidence type="ECO:0000256" key="4">
    <source>
        <dbReference type="ARBA" id="ARBA00023235"/>
    </source>
</evidence>
<evidence type="ECO:0000256" key="5">
    <source>
        <dbReference type="PROSITE-ProRule" id="PRU00504"/>
    </source>
</evidence>
<dbReference type="SUPFAM" id="SSF101898">
    <property type="entry name" value="NHL repeat"/>
    <property type="match status" value="1"/>
</dbReference>
<keyword evidence="4" id="KW-0413">Isomerase</keyword>
<comment type="similarity">
    <text evidence="1">Belongs to the tRNA pseudouridine synthase TruA family.</text>
</comment>
<organism evidence="7 8">
    <name type="scientific">Adineta steineri</name>
    <dbReference type="NCBI Taxonomy" id="433720"/>
    <lineage>
        <taxon>Eukaryota</taxon>
        <taxon>Metazoa</taxon>
        <taxon>Spiralia</taxon>
        <taxon>Gnathifera</taxon>
        <taxon>Rotifera</taxon>
        <taxon>Eurotatoria</taxon>
        <taxon>Bdelloidea</taxon>
        <taxon>Adinetida</taxon>
        <taxon>Adinetidae</taxon>
        <taxon>Adineta</taxon>
    </lineage>
</organism>
<dbReference type="GO" id="GO:0031119">
    <property type="term" value="P:tRNA pseudouridine synthesis"/>
    <property type="evidence" value="ECO:0007669"/>
    <property type="project" value="TreeGrafter"/>
</dbReference>
<keyword evidence="2" id="KW-0819">tRNA processing</keyword>
<evidence type="ECO:0000256" key="3">
    <source>
        <dbReference type="ARBA" id="ARBA00022737"/>
    </source>
</evidence>
<sequence>MPYSSNVKLPRFMMHFSYAGQAYAGVQGNPSAKIDCVQTAIERALFHFQSTKYPLRFGVSSRTDRGVHALHNTATFDWISPTDITTLVQPLNMYLTEKKEQIRILRIHYISPNFHFRRHCYGRKYVYRLGFLNESEFTNINNDISFLKKKHRYILRDITPATYNLFEKDHITYVEPPYDLDAFRKGIEVFQGQHNFSAFTTTQGRLSMILERRCPVKTMRLSLSEGERLVPLLESSPLHSSMKVYNLVFEAESFLYKLIRRITATLVHIAKGQMTVQDVLNRFDCPPDYYDSQLPTTLKPNGLFLSEVKYNEQDFLNPPLFKRDDPTVDDLDIVTMGMQEEEDDDDINDQHWQPTKDYLSIVVEQSHLNHTTAIVNSHITDEYIQEYGDKQNRPPLRGDLYMNYGTPQSGPQATCLPIGVGLSYDELTLLSCDVHRNSQNVRLFDIQTGRLKHTITGNQQMKFHRPSAVMSNARNNILIVERDYIYITEPDGRLVQTIGHRSIKQLYGIALFRDRYLLTIDSKATDNQTAENSRLLLFDPSSGQLVFEKPIVINRESEDILKEQNINHIQGKILPETTSKPRFLAVHNDNIYIADLGRSLIYGTSIRNQFEYSCTTVFGGQGRASGEMNDPSGLVIDSGGNIISADSKNDRLQIFSSNGEYKTTLKLNERIKRPSGICTNRAGTQFYVSCYLAGCVRAFNISY</sequence>
<feature type="domain" description="Pseudouridine synthase I TruA alpha/beta" evidence="6">
    <location>
        <begin position="190"/>
        <end position="311"/>
    </location>
</feature>
<name>A0A813XR57_9BILA</name>
<dbReference type="SUPFAM" id="SSF55120">
    <property type="entry name" value="Pseudouridine synthase"/>
    <property type="match status" value="1"/>
</dbReference>
<dbReference type="HAMAP" id="MF_00171">
    <property type="entry name" value="TruA"/>
    <property type="match status" value="1"/>
</dbReference>
<dbReference type="InterPro" id="IPR020103">
    <property type="entry name" value="PsdUridine_synth_cat_dom_sf"/>
</dbReference>
<dbReference type="PROSITE" id="PS51125">
    <property type="entry name" value="NHL"/>
    <property type="match status" value="1"/>
</dbReference>
<dbReference type="GO" id="GO:0003723">
    <property type="term" value="F:RNA binding"/>
    <property type="evidence" value="ECO:0007669"/>
    <property type="project" value="InterPro"/>
</dbReference>
<comment type="caution">
    <text evidence="7">The sequence shown here is derived from an EMBL/GenBank/DDBJ whole genome shotgun (WGS) entry which is preliminary data.</text>
</comment>
<dbReference type="InterPro" id="IPR020095">
    <property type="entry name" value="PsdUridine_synth_TruA_C"/>
</dbReference>
<evidence type="ECO:0000256" key="2">
    <source>
        <dbReference type="ARBA" id="ARBA00022694"/>
    </source>
</evidence>
<dbReference type="Pfam" id="PF01416">
    <property type="entry name" value="PseudoU_synth_1"/>
    <property type="match status" value="1"/>
</dbReference>
<evidence type="ECO:0000313" key="8">
    <source>
        <dbReference type="Proteomes" id="UP000663845"/>
    </source>
</evidence>
<dbReference type="EMBL" id="CAJNOG010000066">
    <property type="protein sequence ID" value="CAF0879912.1"/>
    <property type="molecule type" value="Genomic_DNA"/>
</dbReference>
<protein>
    <recommendedName>
        <fullName evidence="6">Pseudouridine synthase I TruA alpha/beta domain-containing protein</fullName>
    </recommendedName>
</protein>
<dbReference type="Gene3D" id="3.30.70.580">
    <property type="entry name" value="Pseudouridine synthase I, catalytic domain, N-terminal subdomain"/>
    <property type="match status" value="1"/>
</dbReference>
<dbReference type="InterPro" id="IPR020094">
    <property type="entry name" value="TruA/RsuA/RluB/E/F_N"/>
</dbReference>
<keyword evidence="3" id="KW-0677">Repeat</keyword>
<dbReference type="GO" id="GO:0009982">
    <property type="term" value="F:pseudouridine synthase activity"/>
    <property type="evidence" value="ECO:0007669"/>
    <property type="project" value="InterPro"/>
</dbReference>
<dbReference type="InterPro" id="IPR001258">
    <property type="entry name" value="NHL_repeat"/>
</dbReference>
<dbReference type="Gene3D" id="2.120.10.30">
    <property type="entry name" value="TolB, C-terminal domain"/>
    <property type="match status" value="2"/>
</dbReference>
<reference evidence="7" key="1">
    <citation type="submission" date="2021-02" db="EMBL/GenBank/DDBJ databases">
        <authorList>
            <person name="Nowell W R."/>
        </authorList>
    </citation>
    <scope>NUCLEOTIDE SEQUENCE</scope>
</reference>
<dbReference type="InterPro" id="IPR020097">
    <property type="entry name" value="PsdUridine_synth_TruA_a/b_dom"/>
</dbReference>
<dbReference type="AlphaFoldDB" id="A0A813XR57"/>
<proteinExistence type="inferred from homology"/>
<dbReference type="InterPro" id="IPR011042">
    <property type="entry name" value="6-blade_b-propeller_TolB-like"/>
</dbReference>
<dbReference type="PANTHER" id="PTHR11142:SF0">
    <property type="entry name" value="TRNA PSEUDOURIDINE SYNTHASE-LIKE 1"/>
    <property type="match status" value="1"/>
</dbReference>
<dbReference type="Proteomes" id="UP000663845">
    <property type="component" value="Unassembled WGS sequence"/>
</dbReference>
<feature type="repeat" description="NHL" evidence="5">
    <location>
        <begin position="615"/>
        <end position="658"/>
    </location>
</feature>
<accession>A0A813XR57</accession>
<dbReference type="PANTHER" id="PTHR11142">
    <property type="entry name" value="PSEUDOURIDYLATE SYNTHASE"/>
    <property type="match status" value="1"/>
</dbReference>
<dbReference type="Gene3D" id="3.30.70.660">
    <property type="entry name" value="Pseudouridine synthase I, catalytic domain, C-terminal subdomain"/>
    <property type="match status" value="1"/>
</dbReference>
<evidence type="ECO:0000259" key="6">
    <source>
        <dbReference type="Pfam" id="PF01416"/>
    </source>
</evidence>
<evidence type="ECO:0000313" key="7">
    <source>
        <dbReference type="EMBL" id="CAF0879912.1"/>
    </source>
</evidence>